<dbReference type="Gene3D" id="2.40.160.60">
    <property type="entry name" value="Outer membrane protein transport protein (OMPP1/FadL/TodX)"/>
    <property type="match status" value="1"/>
</dbReference>
<dbReference type="InterPro" id="IPR005017">
    <property type="entry name" value="OMPP1/FadL/TodX"/>
</dbReference>
<evidence type="ECO:0000256" key="4">
    <source>
        <dbReference type="ARBA" id="ARBA00022729"/>
    </source>
</evidence>
<dbReference type="GO" id="GO:0015483">
    <property type="term" value="F:long-chain fatty acid transporting porin activity"/>
    <property type="evidence" value="ECO:0007669"/>
    <property type="project" value="TreeGrafter"/>
</dbReference>
<dbReference type="GO" id="GO:0009279">
    <property type="term" value="C:cell outer membrane"/>
    <property type="evidence" value="ECO:0007669"/>
    <property type="project" value="UniProtKB-SubCell"/>
</dbReference>
<comment type="subcellular location">
    <subcellularLocation>
        <location evidence="1">Cell outer membrane</location>
        <topology evidence="1">Multi-pass membrane protein</topology>
    </subcellularLocation>
</comment>
<evidence type="ECO:0000256" key="5">
    <source>
        <dbReference type="ARBA" id="ARBA00023136"/>
    </source>
</evidence>
<keyword evidence="5" id="KW-0472">Membrane</keyword>
<dbReference type="AlphaFoldDB" id="A0A3B1C7K6"/>
<proteinExistence type="predicted"/>
<keyword evidence="3" id="KW-0812">Transmembrane</keyword>
<keyword evidence="4" id="KW-0732">Signal</keyword>
<organism evidence="7">
    <name type="scientific">hydrothermal vent metagenome</name>
    <dbReference type="NCBI Taxonomy" id="652676"/>
    <lineage>
        <taxon>unclassified sequences</taxon>
        <taxon>metagenomes</taxon>
        <taxon>ecological metagenomes</taxon>
    </lineage>
</organism>
<dbReference type="PANTHER" id="PTHR35093">
    <property type="entry name" value="OUTER MEMBRANE PROTEIN NMB0088-RELATED"/>
    <property type="match status" value="1"/>
</dbReference>
<accession>A0A3B1C7K6</accession>
<dbReference type="SUPFAM" id="SSF56935">
    <property type="entry name" value="Porins"/>
    <property type="match status" value="1"/>
</dbReference>
<evidence type="ECO:0000256" key="1">
    <source>
        <dbReference type="ARBA" id="ARBA00004571"/>
    </source>
</evidence>
<evidence type="ECO:0000313" key="7">
    <source>
        <dbReference type="EMBL" id="VAX18850.1"/>
    </source>
</evidence>
<evidence type="ECO:0000256" key="6">
    <source>
        <dbReference type="ARBA" id="ARBA00023237"/>
    </source>
</evidence>
<evidence type="ECO:0000256" key="2">
    <source>
        <dbReference type="ARBA" id="ARBA00022452"/>
    </source>
</evidence>
<gene>
    <name evidence="7" type="ORF">MNBD_NITROSPINAE04-2628</name>
</gene>
<dbReference type="Pfam" id="PF03349">
    <property type="entry name" value="Toluene_X"/>
    <property type="match status" value="1"/>
</dbReference>
<reference evidence="7" key="1">
    <citation type="submission" date="2018-06" db="EMBL/GenBank/DDBJ databases">
        <authorList>
            <person name="Zhirakovskaya E."/>
        </authorList>
    </citation>
    <scope>NUCLEOTIDE SEQUENCE</scope>
</reference>
<name>A0A3B1C7K6_9ZZZZ</name>
<evidence type="ECO:0000256" key="3">
    <source>
        <dbReference type="ARBA" id="ARBA00022692"/>
    </source>
</evidence>
<sequence>MKKIIVTAMALSFALAPTLGWAAGFRLQETGNAAQGQAHAVVAGVTDASSVYYNPAAMTEIGTYAAQAGFQFVDSNTEYEGPYSLKSANETFAIPHVYVVKNFKEKGIALGLGLFSNFGTGTNWPMNGPFRYEATLTKLQTSTLNVNLAKKFGDKFSVAVGVDYMNSNVRYDSMYPFGAVTGAAVPDGITNIKADGAAFGYNAAILVKPNSRIKIGLSYRSRIKTKFTGDIAINNFPGALSPLLSSRGIAGDDYKSSANMELDYPDMLQLGIAVQVSDRLAVEIDVDYTGWSSYDQLQFKFAKPLVTPGGSALLPSTSVTKTDWNNVTAIKIGANYKYNDRTILRVGFYNDPSPIPGKSLSPRLPGADRKLVSIGIGVKATDNFTIDVAYARLISDTRTVDNSVGAPFSSVNGDYKSSTNIFGATVGYQF</sequence>
<dbReference type="EMBL" id="UOGA01000139">
    <property type="protein sequence ID" value="VAX18850.1"/>
    <property type="molecule type" value="Genomic_DNA"/>
</dbReference>
<protein>
    <submittedName>
        <fullName evidence="7">Long-chain fatty acid transport protein</fullName>
    </submittedName>
</protein>
<keyword evidence="6" id="KW-0998">Cell outer membrane</keyword>
<keyword evidence="2" id="KW-1134">Transmembrane beta strand</keyword>
<dbReference type="PANTHER" id="PTHR35093:SF8">
    <property type="entry name" value="OUTER MEMBRANE PROTEIN NMB0088-RELATED"/>
    <property type="match status" value="1"/>
</dbReference>